<feature type="compositionally biased region" description="Pro residues" evidence="1">
    <location>
        <begin position="150"/>
        <end position="163"/>
    </location>
</feature>
<keyword evidence="4" id="KW-1185">Reference proteome</keyword>
<proteinExistence type="predicted"/>
<protein>
    <submittedName>
        <fullName evidence="3">Uncharacterized protein</fullName>
    </submittedName>
</protein>
<keyword evidence="2" id="KW-1133">Transmembrane helix</keyword>
<dbReference type="EMBL" id="JBHSFN010000042">
    <property type="protein sequence ID" value="MFC4592128.1"/>
    <property type="molecule type" value="Genomic_DNA"/>
</dbReference>
<feature type="transmembrane region" description="Helical" evidence="2">
    <location>
        <begin position="353"/>
        <end position="374"/>
    </location>
</feature>
<reference evidence="4" key="1">
    <citation type="journal article" date="2019" name="Int. J. Syst. Evol. Microbiol.">
        <title>The Global Catalogue of Microorganisms (GCM) 10K type strain sequencing project: providing services to taxonomists for standard genome sequencing and annotation.</title>
        <authorList>
            <consortium name="The Broad Institute Genomics Platform"/>
            <consortium name="The Broad Institute Genome Sequencing Center for Infectious Disease"/>
            <person name="Wu L."/>
            <person name="Ma J."/>
        </authorList>
    </citation>
    <scope>NUCLEOTIDE SEQUENCE [LARGE SCALE GENOMIC DNA]</scope>
    <source>
        <strain evidence="4">CCUG 49560</strain>
    </source>
</reference>
<keyword evidence="2" id="KW-0812">Transmembrane</keyword>
<feature type="transmembrane region" description="Helical" evidence="2">
    <location>
        <begin position="316"/>
        <end position="333"/>
    </location>
</feature>
<dbReference type="RefSeq" id="WP_262847901.1">
    <property type="nucleotide sequence ID" value="NZ_JANZYP010000068.1"/>
</dbReference>
<sequence length="390" mass="41532">MGSGSMTRVIERADQLVLEFVSKVADASHGVLRTEQRLDFVGRLRSRIEEERRGSADLAAVRKVIAMFGEPSALLQREIQRLAAAEQEAARRSRETQATTPPPVPRPVPRARADAAASAPRIVDDYGDSATEVFPAVDTEGAPAAETEPPRQPRPSRAGPPLPRGSAPLPRNATFGPPPRKGPFGSAPRKGPSGSAPVRRPSGSSPLERPSRPVPREDPFGPVPREAPVPIMTRLRRAAMAGANPMATDGRDARTILLNDRREVAAMALLTLAALLIPFPLPNVAIFPLPVLVWAVGALTVLACEGWIFRDRMTGLMAPIAAYLIGGVALGALKAPETAGGGLQAFVDSFWQVSGLMFMLGTAGGVLWLAYRLFNPPPPPPRRGTLGTAR</sequence>
<evidence type="ECO:0000256" key="2">
    <source>
        <dbReference type="SAM" id="Phobius"/>
    </source>
</evidence>
<gene>
    <name evidence="3" type="ORF">ACFO8L_38985</name>
</gene>
<comment type="caution">
    <text evidence="3">The sequence shown here is derived from an EMBL/GenBank/DDBJ whole genome shotgun (WGS) entry which is preliminary data.</text>
</comment>
<organism evidence="3 4">
    <name type="scientific">Sphaerisporangium corydalis</name>
    <dbReference type="NCBI Taxonomy" id="1441875"/>
    <lineage>
        <taxon>Bacteria</taxon>
        <taxon>Bacillati</taxon>
        <taxon>Actinomycetota</taxon>
        <taxon>Actinomycetes</taxon>
        <taxon>Streptosporangiales</taxon>
        <taxon>Streptosporangiaceae</taxon>
        <taxon>Sphaerisporangium</taxon>
    </lineage>
</organism>
<feature type="region of interest" description="Disordered" evidence="1">
    <location>
        <begin position="86"/>
        <end position="127"/>
    </location>
</feature>
<evidence type="ECO:0000256" key="1">
    <source>
        <dbReference type="SAM" id="MobiDB-lite"/>
    </source>
</evidence>
<evidence type="ECO:0000313" key="4">
    <source>
        <dbReference type="Proteomes" id="UP001595891"/>
    </source>
</evidence>
<feature type="region of interest" description="Disordered" evidence="1">
    <location>
        <begin position="141"/>
        <end position="228"/>
    </location>
</feature>
<feature type="compositionally biased region" description="Basic and acidic residues" evidence="1">
    <location>
        <begin position="209"/>
        <end position="219"/>
    </location>
</feature>
<evidence type="ECO:0000313" key="3">
    <source>
        <dbReference type="EMBL" id="MFC4592128.1"/>
    </source>
</evidence>
<dbReference type="Proteomes" id="UP001595891">
    <property type="component" value="Unassembled WGS sequence"/>
</dbReference>
<feature type="transmembrane region" description="Helical" evidence="2">
    <location>
        <begin position="287"/>
        <end position="309"/>
    </location>
</feature>
<name>A0ABV9ERR3_9ACTN</name>
<keyword evidence="2" id="KW-0472">Membrane</keyword>
<accession>A0ABV9ERR3</accession>
<feature type="transmembrane region" description="Helical" evidence="2">
    <location>
        <begin position="264"/>
        <end position="281"/>
    </location>
</feature>